<evidence type="ECO:0000259" key="2">
    <source>
        <dbReference type="PROSITE" id="PS51841"/>
    </source>
</evidence>
<gene>
    <name evidence="3" type="ORF">A2824_03410</name>
</gene>
<dbReference type="Pfam" id="PF00753">
    <property type="entry name" value="Lactamase_B"/>
    <property type="match status" value="1"/>
</dbReference>
<dbReference type="SUPFAM" id="SSF56281">
    <property type="entry name" value="Metallo-hydrolase/oxidoreductase"/>
    <property type="match status" value="1"/>
</dbReference>
<sequence>MNTDKINPFKEKNFLQISVLILFALTIWLWHGISVADSGRNAVYFLDIGQGDAELITLASPSGGPGIKILNDTGRNRKILNALDIALGKMNDKYIDLIILSHEDADHSGGTIDVIKNYGIGAIIYNGRQADSDVFAELIKTASEKDIPLIVLREGDSIRYGDAVLSIMSPDDELLGEESNEASIVFMLSLAHAKALFTGDIGWLAENILLKKGYELRADILKVGHHGSKKSSGDNFIANVRPAISGIGVGGNSYGHPAERVLNTLTLAGSKIFRTDRDGTIKIVLDEYFDFDENKNNTGGSIMARVGNIMTGDYKSSSMKIVSLPRAIEDRGDFKLTPFKECSFYEADGGLENPPIIFNEIAWMGAQTGFSHEWIELKNLSGKTIDMSGWQILNENEKIKFAFPQQAFFKNNFIILARASADEVLNLGADFIFTGAIRNSNEGLRLFDNNCNLIDKASGAPSWPAGDNKSKQTMARTSGLTWAASVSAGGTPGAPNSFLK</sequence>
<dbReference type="Gene3D" id="3.60.15.10">
    <property type="entry name" value="Ribonuclease Z/Hydroxyacylglutathione hydrolase-like"/>
    <property type="match status" value="1"/>
</dbReference>
<dbReference type="PANTHER" id="PTHR30619:SF1">
    <property type="entry name" value="RECOMBINATION PROTEIN 2"/>
    <property type="match status" value="1"/>
</dbReference>
<dbReference type="InterPro" id="IPR036866">
    <property type="entry name" value="RibonucZ/Hydroxyglut_hydro"/>
</dbReference>
<dbReference type="STRING" id="1801743.A2824_03410"/>
<dbReference type="Proteomes" id="UP000178059">
    <property type="component" value="Unassembled WGS sequence"/>
</dbReference>
<keyword evidence="1" id="KW-1133">Transmembrane helix</keyword>
<dbReference type="EMBL" id="MFTT01000024">
    <property type="protein sequence ID" value="OGI69487.1"/>
    <property type="molecule type" value="Genomic_DNA"/>
</dbReference>
<keyword evidence="1" id="KW-0812">Transmembrane</keyword>
<evidence type="ECO:0000313" key="3">
    <source>
        <dbReference type="EMBL" id="OGI69487.1"/>
    </source>
</evidence>
<feature type="transmembrane region" description="Helical" evidence="1">
    <location>
        <begin position="12"/>
        <end position="31"/>
    </location>
</feature>
<dbReference type="CDD" id="cd07731">
    <property type="entry name" value="ComA-like_MBL-fold"/>
    <property type="match status" value="1"/>
</dbReference>
<dbReference type="InterPro" id="IPR036415">
    <property type="entry name" value="Lamin_tail_dom_sf"/>
</dbReference>
<evidence type="ECO:0000313" key="4">
    <source>
        <dbReference type="Proteomes" id="UP000178059"/>
    </source>
</evidence>
<dbReference type="InterPro" id="IPR035681">
    <property type="entry name" value="ComA-like_MBL"/>
</dbReference>
<dbReference type="AlphaFoldDB" id="A0A1F6VIL4"/>
<dbReference type="PANTHER" id="PTHR30619">
    <property type="entry name" value="DNA INTERNALIZATION/COMPETENCE PROTEIN COMEC/REC2"/>
    <property type="match status" value="1"/>
</dbReference>
<dbReference type="InterPro" id="IPR001322">
    <property type="entry name" value="Lamin_tail_dom"/>
</dbReference>
<accession>A0A1F6VIL4</accession>
<comment type="caution">
    <text evidence="3">The sequence shown here is derived from an EMBL/GenBank/DDBJ whole genome shotgun (WGS) entry which is preliminary data.</text>
</comment>
<keyword evidence="1" id="KW-0472">Membrane</keyword>
<dbReference type="Pfam" id="PF00932">
    <property type="entry name" value="LTD"/>
    <property type="match status" value="1"/>
</dbReference>
<feature type="domain" description="LTD" evidence="2">
    <location>
        <begin position="348"/>
        <end position="484"/>
    </location>
</feature>
<dbReference type="InterPro" id="IPR001279">
    <property type="entry name" value="Metallo-B-lactamas"/>
</dbReference>
<organism evidence="3 4">
    <name type="scientific">Candidatus Nomurabacteria bacterium RIFCSPHIGHO2_01_FULL_42_16</name>
    <dbReference type="NCBI Taxonomy" id="1801743"/>
    <lineage>
        <taxon>Bacteria</taxon>
        <taxon>Candidatus Nomuraibacteriota</taxon>
    </lineage>
</organism>
<dbReference type="PROSITE" id="PS51841">
    <property type="entry name" value="LTD"/>
    <property type="match status" value="1"/>
</dbReference>
<proteinExistence type="predicted"/>
<dbReference type="InterPro" id="IPR052159">
    <property type="entry name" value="Competence_DNA_uptake"/>
</dbReference>
<dbReference type="Gene3D" id="2.60.40.1260">
    <property type="entry name" value="Lamin Tail domain"/>
    <property type="match status" value="1"/>
</dbReference>
<dbReference type="SUPFAM" id="SSF74853">
    <property type="entry name" value="Lamin A/C globular tail domain"/>
    <property type="match status" value="1"/>
</dbReference>
<evidence type="ECO:0000256" key="1">
    <source>
        <dbReference type="SAM" id="Phobius"/>
    </source>
</evidence>
<reference evidence="3 4" key="1">
    <citation type="journal article" date="2016" name="Nat. Commun.">
        <title>Thousands of microbial genomes shed light on interconnected biogeochemical processes in an aquifer system.</title>
        <authorList>
            <person name="Anantharaman K."/>
            <person name="Brown C.T."/>
            <person name="Hug L.A."/>
            <person name="Sharon I."/>
            <person name="Castelle C.J."/>
            <person name="Probst A.J."/>
            <person name="Thomas B.C."/>
            <person name="Singh A."/>
            <person name="Wilkins M.J."/>
            <person name="Karaoz U."/>
            <person name="Brodie E.L."/>
            <person name="Williams K.H."/>
            <person name="Hubbard S.S."/>
            <person name="Banfield J.F."/>
        </authorList>
    </citation>
    <scope>NUCLEOTIDE SEQUENCE [LARGE SCALE GENOMIC DNA]</scope>
</reference>
<protein>
    <recommendedName>
        <fullName evidence="2">LTD domain-containing protein</fullName>
    </recommendedName>
</protein>
<name>A0A1F6VIL4_9BACT</name>